<evidence type="ECO:0000313" key="2">
    <source>
        <dbReference type="Proteomes" id="UP001153332"/>
    </source>
</evidence>
<protein>
    <submittedName>
        <fullName evidence="1">Uncharacterized protein</fullName>
    </submittedName>
</protein>
<evidence type="ECO:0000313" key="1">
    <source>
        <dbReference type="EMBL" id="KAJ8129616.1"/>
    </source>
</evidence>
<proteinExistence type="predicted"/>
<name>A0ACC2JQC6_9PEZI</name>
<keyword evidence="2" id="KW-1185">Reference proteome</keyword>
<dbReference type="Proteomes" id="UP001153332">
    <property type="component" value="Unassembled WGS sequence"/>
</dbReference>
<accession>A0ACC2JQC6</accession>
<comment type="caution">
    <text evidence="1">The sequence shown here is derived from an EMBL/GenBank/DDBJ whole genome shotgun (WGS) entry which is preliminary data.</text>
</comment>
<organism evidence="1 2">
    <name type="scientific">Lasiodiplodia mahajangana</name>
    <dbReference type="NCBI Taxonomy" id="1108764"/>
    <lineage>
        <taxon>Eukaryota</taxon>
        <taxon>Fungi</taxon>
        <taxon>Dikarya</taxon>
        <taxon>Ascomycota</taxon>
        <taxon>Pezizomycotina</taxon>
        <taxon>Dothideomycetes</taxon>
        <taxon>Dothideomycetes incertae sedis</taxon>
        <taxon>Botryosphaeriales</taxon>
        <taxon>Botryosphaeriaceae</taxon>
        <taxon>Lasiodiplodia</taxon>
    </lineage>
</organism>
<sequence length="1336" mass="145439">MSASNEKRKTDAARLAEHIRAEQAPIPVNPPILPPRNQNRSRTGLDPAPGLVVTNDSQNYSNGFLPESPELVAEEDVPPAYSEFHDQLNIHQAGFDAGAAVTDDGRVNININQTSRHLADFIAPTLMSQLRQEARISPDATLPPPYIPPSLGGQPGQTPPPRMNVVIQIVGSRGDVQPFVALGQVLKNTYGHRVRVATHATFQKFVEENGLEFFSIGGDPAELMAFMVKNPGLMPGIDALKNGEITKRRKGIEEIVMGCWRSCIETGDGLGPAPRFSRRDDDLPPDMIPVMGDSRHQPFVADVIIANPPSFAHIHVAEKLGVPLHLMFTMPWSPTRAFPQPLANIQSSNTDPVTTNYLSYAMVEMMTWQGLGDVINRFRTKILDLEPLALIWAPGVLTRLRIPYTYCWSPALIPKPNDWGNHIDIAGFYFLNLASSYTPDPDLAAFLAAGPPPVYIGFGSIVVDDPDGLTDMIFKAVAQTGVRALVSKGWGGLGADSMGIPESVFMLGNVPHDWLFKHVSAVCHHGGAGTTAAGIQAGKPTIVVPFFGDQPFWGAMVARAGAGPDPIPYKKLTAEGLAEAIRIALKPETQEKAKELGEKIREERGADIGAQSFHGHLDIESLRCAIAPSRVAIWRVRRSKVRLSALAAATLVNNGYIQYSDLKLFRAKEYDTDNYPTDPISACTSALVGDFTTIFMSAADIPRDLFKAAVGPLKSKSTENVAAEGMSSQLPRDDASTTSVLEHKEHDAASILSTAPSANTSNSSALSLTAATTTTSSVPSAPNPQHDIHATRAEATSVAGVNQQLERVLDTGKSINTIIATGVKSPMNFCMGLARGFRNAPNLYNDDTIRPTEKVTSFSSGLKVASKEFGFGLYDGITGLVTQPLKGAEKEGSAGLIKGFGKGIGGLILKPAAALWSIPAYTMAGVHAEIRTLFAQSAHKYIVASRISQGNQDFNNSSPEERGDIEARWLSLKDKLRGFHAFKQKEKGKARESSPSALDHASVSTESLDRTRWPHSRNLSADERTRLLDQKRAWKKKRAEGPFVEEDIRSMSTADGNRELDEEFEAAIQAAVHETSKGNAVEDARIEHAIRSSVRIMRTRSMTAGSSASSTSGLSSANTRWVPDAKYPLPDGRREYSVSTDDLDDITDEEYQALIEEAINLSIAENQQQAIRMHDLEGDDGDEEVMRQALEKSQTEVAAPNNDEEYKKALKASQMEHESAEFDQEAIRQAIEASQAEQQAQQPPNDDEELKRALEESEKVHQQEMARINSLRSEEDIVMEYVKRQSLAEAAFRNAMGKTDASAEAEESEEIRRALEESMKTDSDMQRGGGGGPSQL</sequence>
<gene>
    <name evidence="1" type="ORF">O1611_g4015</name>
</gene>
<reference evidence="1" key="1">
    <citation type="submission" date="2022-12" db="EMBL/GenBank/DDBJ databases">
        <title>Genome Sequence of Lasiodiplodia mahajangana.</title>
        <authorList>
            <person name="Buettner E."/>
        </authorList>
    </citation>
    <scope>NUCLEOTIDE SEQUENCE</scope>
    <source>
        <strain evidence="1">VT137</strain>
    </source>
</reference>
<dbReference type="EMBL" id="JAPUUL010000709">
    <property type="protein sequence ID" value="KAJ8129616.1"/>
    <property type="molecule type" value="Genomic_DNA"/>
</dbReference>